<dbReference type="OrthoDB" id="3249147at2"/>
<evidence type="ECO:0000313" key="2">
    <source>
        <dbReference type="EMBL" id="KMS54220.1"/>
    </source>
</evidence>
<dbReference type="RefSeq" id="WP_059152206.1">
    <property type="nucleotide sequence ID" value="NZ_KQ130455.1"/>
</dbReference>
<comment type="caution">
    <text evidence="2">The sequence shown here is derived from an EMBL/GenBank/DDBJ whole genome shotgun (WGS) entry which is preliminary data.</text>
</comment>
<evidence type="ECO:0000259" key="1">
    <source>
        <dbReference type="Pfam" id="PF13521"/>
    </source>
</evidence>
<gene>
    <name evidence="2" type="ORF">V474_21000</name>
</gene>
<reference evidence="2 3" key="1">
    <citation type="journal article" date="2015" name="G3 (Bethesda)">
        <title>Insights into Ongoing Evolution of the Hexachlorocyclohexane Catabolic Pathway from Comparative Genomics of Ten Sphingomonadaceae Strains.</title>
        <authorList>
            <person name="Pearce S.L."/>
            <person name="Oakeshott J.G."/>
            <person name="Pandey G."/>
        </authorList>
    </citation>
    <scope>NUCLEOTIDE SEQUENCE [LARGE SCALE GENOMIC DNA]</scope>
    <source>
        <strain evidence="2 3">LL02</strain>
    </source>
</reference>
<feature type="domain" description="NadR/Ttd14 AAA" evidence="1">
    <location>
        <begin position="10"/>
        <end position="162"/>
    </location>
</feature>
<evidence type="ECO:0000313" key="3">
    <source>
        <dbReference type="Proteomes" id="UP000052268"/>
    </source>
</evidence>
<dbReference type="InterPro" id="IPR027417">
    <property type="entry name" value="P-loop_NTPase"/>
</dbReference>
<dbReference type="PANTHER" id="PTHR37512">
    <property type="entry name" value="TRIFUNCTIONAL NAD BIOSYNTHESIS/REGULATOR PROTEIN NADR"/>
    <property type="match status" value="1"/>
</dbReference>
<organism evidence="2 3">
    <name type="scientific">Novosphingobium barchaimii LL02</name>
    <dbReference type="NCBI Taxonomy" id="1114963"/>
    <lineage>
        <taxon>Bacteria</taxon>
        <taxon>Pseudomonadati</taxon>
        <taxon>Pseudomonadota</taxon>
        <taxon>Alphaproteobacteria</taxon>
        <taxon>Sphingomonadales</taxon>
        <taxon>Sphingomonadaceae</taxon>
        <taxon>Novosphingobium</taxon>
    </lineage>
</organism>
<dbReference type="AlphaFoldDB" id="A0A0J8AHB3"/>
<dbReference type="InterPro" id="IPR052735">
    <property type="entry name" value="NAD_biosynth-regulator"/>
</dbReference>
<proteinExistence type="predicted"/>
<name>A0A0J8AHB3_9SPHN</name>
<dbReference type="Proteomes" id="UP000052268">
    <property type="component" value="Unassembled WGS sequence"/>
</dbReference>
<dbReference type="SUPFAM" id="SSF52540">
    <property type="entry name" value="P-loop containing nucleoside triphosphate hydrolases"/>
    <property type="match status" value="1"/>
</dbReference>
<protein>
    <submittedName>
        <fullName evidence="2">N-acetylglucosamine-6-phosphate deacetylase</fullName>
    </submittedName>
</protein>
<dbReference type="EMBL" id="JACU01000006">
    <property type="protein sequence ID" value="KMS54220.1"/>
    <property type="molecule type" value="Genomic_DNA"/>
</dbReference>
<dbReference type="Pfam" id="PF13521">
    <property type="entry name" value="AAA_28"/>
    <property type="match status" value="1"/>
</dbReference>
<dbReference type="PATRIC" id="fig|1114963.3.peg.3036"/>
<accession>A0A0J8AHB3</accession>
<dbReference type="Gene3D" id="3.40.50.300">
    <property type="entry name" value="P-loop containing nucleotide triphosphate hydrolases"/>
    <property type="match status" value="1"/>
</dbReference>
<sequence>MTPESSTKTVCFHGAESTGKSVLCERLLVTRGWPYVPEYGRLYCEEHGIDLTMADLLVIAQGQARMNRHALEAAPPVLLHDTDQLMTAAWAQMLFAEVPEQLLAYPKADLYLLFEPDVPWREDGTRFFGEDDTRARFAALAEDMLVRTGVPYTRISGSWEERVSLATQAIEELAAAG</sequence>
<dbReference type="InterPro" id="IPR038727">
    <property type="entry name" value="NadR/Ttd14_AAA_dom"/>
</dbReference>
<keyword evidence="3" id="KW-1185">Reference proteome</keyword>
<dbReference type="PANTHER" id="PTHR37512:SF1">
    <property type="entry name" value="NADR_TTD14 AAA DOMAIN-CONTAINING PROTEIN"/>
    <property type="match status" value="1"/>
</dbReference>